<protein>
    <submittedName>
        <fullName evidence="1">Uncharacterized protein</fullName>
    </submittedName>
</protein>
<proteinExistence type="predicted"/>
<sequence>MAFRRNKLKAGSHHCQFIAIYAGSGFILKSSRYVKFLKRTDFPQEKLEGK</sequence>
<organism evidence="1 2">
    <name type="scientific">Neisseria mucosa (strain ATCC 25996 / DSM 4631 / NCTC 10774 / M26)</name>
    <dbReference type="NCBI Taxonomy" id="546266"/>
    <lineage>
        <taxon>Bacteria</taxon>
        <taxon>Pseudomonadati</taxon>
        <taxon>Pseudomonadota</taxon>
        <taxon>Betaproteobacteria</taxon>
        <taxon>Neisseriales</taxon>
        <taxon>Neisseriaceae</taxon>
        <taxon>Neisseria</taxon>
    </lineage>
</organism>
<accession>D2ZX43</accession>
<dbReference type="AlphaFoldDB" id="D2ZX43"/>
<comment type="caution">
    <text evidence="1">The sequence shown here is derived from an EMBL/GenBank/DDBJ whole genome shotgun (WGS) entry which is preliminary data.</text>
</comment>
<reference evidence="1 2" key="1">
    <citation type="submission" date="2009-10" db="EMBL/GenBank/DDBJ databases">
        <authorList>
            <person name="Weinstock G."/>
            <person name="Sodergren E."/>
            <person name="Clifton S."/>
            <person name="Fulton L."/>
            <person name="Fulton B."/>
            <person name="Courtney L."/>
            <person name="Fronick C."/>
            <person name="Harrison M."/>
            <person name="Strong C."/>
            <person name="Farmer C."/>
            <person name="Delahaunty K."/>
            <person name="Markovic C."/>
            <person name="Hall O."/>
            <person name="Minx P."/>
            <person name="Tomlinson C."/>
            <person name="Mitreva M."/>
            <person name="Nelson J."/>
            <person name="Hou S."/>
            <person name="Wollam A."/>
            <person name="Pepin K.H."/>
            <person name="Johnson M."/>
            <person name="Bhonagiri V."/>
            <person name="Nash W.E."/>
            <person name="Warren W."/>
            <person name="Chinwalla A."/>
            <person name="Mardis E.R."/>
            <person name="Wilson R.K."/>
        </authorList>
    </citation>
    <scope>NUCLEOTIDE SEQUENCE [LARGE SCALE GENOMIC DNA]</scope>
    <source>
        <strain evidence="2">ATCC 25996 / DSM 4631 / NCTC 10774 / M26</strain>
    </source>
</reference>
<dbReference type="STRING" id="546266.NEIMUCOT_05192"/>
<evidence type="ECO:0000313" key="1">
    <source>
        <dbReference type="EMBL" id="EFC88246.1"/>
    </source>
</evidence>
<evidence type="ECO:0000313" key="2">
    <source>
        <dbReference type="Proteomes" id="UP000003344"/>
    </source>
</evidence>
<dbReference type="Proteomes" id="UP000003344">
    <property type="component" value="Unassembled WGS sequence"/>
</dbReference>
<name>D2ZX43_NEIM2</name>
<dbReference type="EMBL" id="ACDX02000009">
    <property type="protein sequence ID" value="EFC88246.1"/>
    <property type="molecule type" value="Genomic_DNA"/>
</dbReference>
<gene>
    <name evidence="1" type="ORF">NEIMUCOT_05192</name>
</gene>